<gene>
    <name evidence="3" type="ORF">A3J04_02510</name>
</gene>
<dbReference type="InterPro" id="IPR018649">
    <property type="entry name" value="SHOCT"/>
</dbReference>
<organism evidence="3 4">
    <name type="scientific">Candidatus Ryanbacteria bacterium RIFCSPLOWO2_02_FULL_47_14</name>
    <dbReference type="NCBI Taxonomy" id="1802129"/>
    <lineage>
        <taxon>Bacteria</taxon>
        <taxon>Candidatus Ryaniibacteriota</taxon>
    </lineage>
</organism>
<evidence type="ECO:0000313" key="4">
    <source>
        <dbReference type="Proteomes" id="UP000177954"/>
    </source>
</evidence>
<dbReference type="Proteomes" id="UP000177954">
    <property type="component" value="Unassembled WGS sequence"/>
</dbReference>
<dbReference type="Pfam" id="PF09851">
    <property type="entry name" value="SHOCT"/>
    <property type="match status" value="1"/>
</dbReference>
<sequence>MMSVGYGLFSLGVLGMLLWALWWVVVVVLIVWIVRRLFGSTHRGGSSALQILKERYAKGEIDKQEFEEKKKTLER</sequence>
<reference evidence="3 4" key="1">
    <citation type="journal article" date="2016" name="Nat. Commun.">
        <title>Thousands of microbial genomes shed light on interconnected biogeochemical processes in an aquifer system.</title>
        <authorList>
            <person name="Anantharaman K."/>
            <person name="Brown C.T."/>
            <person name="Hug L.A."/>
            <person name="Sharon I."/>
            <person name="Castelle C.J."/>
            <person name="Probst A.J."/>
            <person name="Thomas B.C."/>
            <person name="Singh A."/>
            <person name="Wilkins M.J."/>
            <person name="Karaoz U."/>
            <person name="Brodie E.L."/>
            <person name="Williams K.H."/>
            <person name="Hubbard S.S."/>
            <person name="Banfield J.F."/>
        </authorList>
    </citation>
    <scope>NUCLEOTIDE SEQUENCE [LARGE SCALE GENOMIC DNA]</scope>
</reference>
<proteinExistence type="predicted"/>
<dbReference type="STRING" id="1802129.A3J04_02510"/>
<feature type="transmembrane region" description="Helical" evidence="1">
    <location>
        <begin position="6"/>
        <end position="34"/>
    </location>
</feature>
<feature type="domain" description="SHOCT" evidence="2">
    <location>
        <begin position="48"/>
        <end position="73"/>
    </location>
</feature>
<name>A0A1G2H0X9_9BACT</name>
<comment type="caution">
    <text evidence="3">The sequence shown here is derived from an EMBL/GenBank/DDBJ whole genome shotgun (WGS) entry which is preliminary data.</text>
</comment>
<accession>A0A1G2H0X9</accession>
<evidence type="ECO:0000313" key="3">
    <source>
        <dbReference type="EMBL" id="OGZ56135.1"/>
    </source>
</evidence>
<dbReference type="AlphaFoldDB" id="A0A1G2H0X9"/>
<keyword evidence="1" id="KW-1133">Transmembrane helix</keyword>
<evidence type="ECO:0000259" key="2">
    <source>
        <dbReference type="Pfam" id="PF09851"/>
    </source>
</evidence>
<keyword evidence="1" id="KW-0472">Membrane</keyword>
<protein>
    <recommendedName>
        <fullName evidence="2">SHOCT domain-containing protein</fullName>
    </recommendedName>
</protein>
<keyword evidence="1" id="KW-0812">Transmembrane</keyword>
<evidence type="ECO:0000256" key="1">
    <source>
        <dbReference type="SAM" id="Phobius"/>
    </source>
</evidence>
<dbReference type="EMBL" id="MHNZ01000027">
    <property type="protein sequence ID" value="OGZ56135.1"/>
    <property type="molecule type" value="Genomic_DNA"/>
</dbReference>